<accession>A0A4Q7AL12</accession>
<comment type="caution">
    <text evidence="1">The sequence shown here is derived from an EMBL/GenBank/DDBJ whole genome shotgun (WGS) entry which is preliminary data.</text>
</comment>
<proteinExistence type="predicted"/>
<evidence type="ECO:0000313" key="2">
    <source>
        <dbReference type="Proteomes" id="UP000293483"/>
    </source>
</evidence>
<reference evidence="1 2" key="1">
    <citation type="submission" date="2019-02" db="EMBL/GenBank/DDBJ databases">
        <title>The Batch Genome Submission of Acinetobacter spp. strains.</title>
        <authorList>
            <person name="Qin J."/>
            <person name="Hu Y."/>
            <person name="Ye H."/>
            <person name="Wei L."/>
            <person name="Feng Y."/>
            <person name="Zong Z."/>
        </authorList>
    </citation>
    <scope>NUCLEOTIDE SEQUENCE [LARGE SCALE GENOMIC DNA]</scope>
    <source>
        <strain evidence="1 2">WCHABo060081</strain>
    </source>
</reference>
<organism evidence="1 2">
    <name type="scientific">Acinetobacter bouvetii</name>
    <dbReference type="NCBI Taxonomy" id="202951"/>
    <lineage>
        <taxon>Bacteria</taxon>
        <taxon>Pseudomonadati</taxon>
        <taxon>Pseudomonadota</taxon>
        <taxon>Gammaproteobacteria</taxon>
        <taxon>Moraxellales</taxon>
        <taxon>Moraxellaceae</taxon>
        <taxon>Acinetobacter</taxon>
    </lineage>
</organism>
<dbReference type="Proteomes" id="UP000293483">
    <property type="component" value="Unassembled WGS sequence"/>
</dbReference>
<gene>
    <name evidence="1" type="ORF">EXE25_18920</name>
</gene>
<sequence>MTNNIGNAIFTSHPTKRQKMEIQNLRLQLLHIADGNVEAAKQMENYVTGVADAELNLGEAPKAEAGEEEYRCPLCVIGRLIEKDPNKTLISISK</sequence>
<evidence type="ECO:0000313" key="1">
    <source>
        <dbReference type="EMBL" id="RZG63641.1"/>
    </source>
</evidence>
<dbReference type="EMBL" id="SGSU01000043">
    <property type="protein sequence ID" value="RZG63641.1"/>
    <property type="molecule type" value="Genomic_DNA"/>
</dbReference>
<dbReference type="AlphaFoldDB" id="A0A4Q7AL12"/>
<protein>
    <submittedName>
        <fullName evidence="1">Uncharacterized protein</fullName>
    </submittedName>
</protein>
<name>A0A4Q7AL12_9GAMM</name>